<evidence type="ECO:0000256" key="1">
    <source>
        <dbReference type="ARBA" id="ARBA00004496"/>
    </source>
</evidence>
<dbReference type="HAMAP" id="MF_00801">
    <property type="entry name" value="Endonuclease_5"/>
    <property type="match status" value="1"/>
</dbReference>
<dbReference type="Proteomes" id="UP000015105">
    <property type="component" value="Chromosome 7D"/>
</dbReference>
<evidence type="ECO:0000256" key="2">
    <source>
        <dbReference type="ARBA" id="ARBA00022490"/>
    </source>
</evidence>
<comment type="subcellular location">
    <subcellularLocation>
        <location evidence="1">Cytoplasm</location>
    </subcellularLocation>
</comment>
<reference evidence="7" key="2">
    <citation type="journal article" date="2017" name="Nat. Plants">
        <title>The Aegilops tauschii genome reveals multiple impacts of transposons.</title>
        <authorList>
            <person name="Zhao G."/>
            <person name="Zou C."/>
            <person name="Li K."/>
            <person name="Wang K."/>
            <person name="Li T."/>
            <person name="Gao L."/>
            <person name="Zhang X."/>
            <person name="Wang H."/>
            <person name="Yang Z."/>
            <person name="Liu X."/>
            <person name="Jiang W."/>
            <person name="Mao L."/>
            <person name="Kong X."/>
            <person name="Jiao Y."/>
            <person name="Jia J."/>
        </authorList>
    </citation>
    <scope>NUCLEOTIDE SEQUENCE [LARGE SCALE GENOMIC DNA]</scope>
    <source>
        <strain evidence="7">cv. AL8/78</strain>
    </source>
</reference>
<dbReference type="FunFam" id="3.30.2170.10:FF:000005">
    <property type="entry name" value="Predicted protein"/>
    <property type="match status" value="1"/>
</dbReference>
<reference evidence="7" key="1">
    <citation type="journal article" date="2014" name="Science">
        <title>Ancient hybridizations among the ancestral genomes of bread wheat.</title>
        <authorList>
            <consortium name="International Wheat Genome Sequencing Consortium,"/>
            <person name="Marcussen T."/>
            <person name="Sandve S.R."/>
            <person name="Heier L."/>
            <person name="Spannagl M."/>
            <person name="Pfeifer M."/>
            <person name="Jakobsen K.S."/>
            <person name="Wulff B.B."/>
            <person name="Steuernagel B."/>
            <person name="Mayer K.F."/>
            <person name="Olsen O.A."/>
        </authorList>
    </citation>
    <scope>NUCLEOTIDE SEQUENCE [LARGE SCALE GENOMIC DNA]</scope>
    <source>
        <strain evidence="7">cv. AL8/78</strain>
    </source>
</reference>
<dbReference type="Gene3D" id="3.30.2170.10">
    <property type="entry name" value="archaeoglobus fulgidus dsm 4304 superfamily"/>
    <property type="match status" value="1"/>
</dbReference>
<dbReference type="GO" id="GO:0016891">
    <property type="term" value="F:RNA endonuclease activity producing 5'-phosphomonoesters, hydrolytic mechanism"/>
    <property type="evidence" value="ECO:0007669"/>
    <property type="project" value="TreeGrafter"/>
</dbReference>
<keyword evidence="4" id="KW-0255">Endonuclease</keyword>
<dbReference type="EnsemblPlants" id="AET7Gv21187200.21">
    <property type="protein sequence ID" value="AET7Gv21187200.21"/>
    <property type="gene ID" value="AET7Gv21187200"/>
</dbReference>
<reference evidence="6" key="3">
    <citation type="journal article" date="2017" name="Nature">
        <title>Genome sequence of the progenitor of the wheat D genome Aegilops tauschii.</title>
        <authorList>
            <person name="Luo M.C."/>
            <person name="Gu Y.Q."/>
            <person name="Puiu D."/>
            <person name="Wang H."/>
            <person name="Twardziok S.O."/>
            <person name="Deal K.R."/>
            <person name="Huo N."/>
            <person name="Zhu T."/>
            <person name="Wang L."/>
            <person name="Wang Y."/>
            <person name="McGuire P.E."/>
            <person name="Liu S."/>
            <person name="Long H."/>
            <person name="Ramasamy R.K."/>
            <person name="Rodriguez J.C."/>
            <person name="Van S.L."/>
            <person name="Yuan L."/>
            <person name="Wang Z."/>
            <person name="Xia Z."/>
            <person name="Xiao L."/>
            <person name="Anderson O.D."/>
            <person name="Ouyang S."/>
            <person name="Liang Y."/>
            <person name="Zimin A.V."/>
            <person name="Pertea G."/>
            <person name="Qi P."/>
            <person name="Bennetzen J.L."/>
            <person name="Dai X."/>
            <person name="Dawson M.W."/>
            <person name="Muller H.G."/>
            <person name="Kugler K."/>
            <person name="Rivarola-Duarte L."/>
            <person name="Spannagl M."/>
            <person name="Mayer K.F.X."/>
            <person name="Lu F.H."/>
            <person name="Bevan M.W."/>
            <person name="Leroy P."/>
            <person name="Li P."/>
            <person name="You F.M."/>
            <person name="Sun Q."/>
            <person name="Liu Z."/>
            <person name="Lyons E."/>
            <person name="Wicker T."/>
            <person name="Salzberg S.L."/>
            <person name="Devos K.M."/>
            <person name="Dvorak J."/>
        </authorList>
    </citation>
    <scope>NUCLEOTIDE SEQUENCE [LARGE SCALE GENOMIC DNA]</scope>
    <source>
        <strain evidence="6">cv. AL8/78</strain>
    </source>
</reference>
<evidence type="ECO:0000256" key="4">
    <source>
        <dbReference type="ARBA" id="ARBA00022759"/>
    </source>
</evidence>
<evidence type="ECO:0000256" key="3">
    <source>
        <dbReference type="ARBA" id="ARBA00022722"/>
    </source>
</evidence>
<sequence>TRRVMDRGGDGSDLELQKQQWCRTQDALKGRLVLEDDFEWSLPSVSSNSDQSDARGKLKYIGGFDISFLKEDPSTACAAVVVLDADTLEIVHEEFDVVRMQVPYIPGFLAFREAPILLGLLEKLKINAQHFYPQLLMVDGNGLLHPRGFGLACHLGVLADLPTIGVGKNLHHVDGLDQSEVRKQLEGKGNCNKECISLTGQSGTTWGAAMCSCPGSSRPIYISVGHRISLDSAIGIVKYCCRYRVPEPTRQADIRSKVFLQKHQRLQQ</sequence>
<keyword evidence="5" id="KW-0378">Hydrolase</keyword>
<evidence type="ECO:0000313" key="7">
    <source>
        <dbReference type="Proteomes" id="UP000015105"/>
    </source>
</evidence>
<evidence type="ECO:0000256" key="5">
    <source>
        <dbReference type="ARBA" id="ARBA00022801"/>
    </source>
</evidence>
<proteinExistence type="inferred from homology"/>
<dbReference type="PANTHER" id="PTHR28511:SF1">
    <property type="entry name" value="ENDONUCLEASE V"/>
    <property type="match status" value="1"/>
</dbReference>
<reference evidence="6" key="5">
    <citation type="journal article" date="2021" name="G3 (Bethesda)">
        <title>Aegilops tauschii genome assembly Aet v5.0 features greater sequence contiguity and improved annotation.</title>
        <authorList>
            <person name="Wang L."/>
            <person name="Zhu T."/>
            <person name="Rodriguez J.C."/>
            <person name="Deal K.R."/>
            <person name="Dubcovsky J."/>
            <person name="McGuire P.E."/>
            <person name="Lux T."/>
            <person name="Spannagl M."/>
            <person name="Mayer K.F.X."/>
            <person name="Baldrich P."/>
            <person name="Meyers B.C."/>
            <person name="Huo N."/>
            <person name="Gu Y.Q."/>
            <person name="Zhou H."/>
            <person name="Devos K.M."/>
            <person name="Bennetzen J.L."/>
            <person name="Unver T."/>
            <person name="Budak H."/>
            <person name="Gulick P.J."/>
            <person name="Galiba G."/>
            <person name="Kalapos B."/>
            <person name="Nelson D.R."/>
            <person name="Li P."/>
            <person name="You F.M."/>
            <person name="Luo M.C."/>
            <person name="Dvorak J."/>
        </authorList>
    </citation>
    <scope>NUCLEOTIDE SEQUENCE [LARGE SCALE GENOMIC DNA]</scope>
    <source>
        <strain evidence="6">cv. AL8/78</strain>
    </source>
</reference>
<keyword evidence="3" id="KW-0540">Nuclease</keyword>
<organism evidence="6 7">
    <name type="scientific">Aegilops tauschii subsp. strangulata</name>
    <name type="common">Goatgrass</name>
    <dbReference type="NCBI Taxonomy" id="200361"/>
    <lineage>
        <taxon>Eukaryota</taxon>
        <taxon>Viridiplantae</taxon>
        <taxon>Streptophyta</taxon>
        <taxon>Embryophyta</taxon>
        <taxon>Tracheophyta</taxon>
        <taxon>Spermatophyta</taxon>
        <taxon>Magnoliopsida</taxon>
        <taxon>Liliopsida</taxon>
        <taxon>Poales</taxon>
        <taxon>Poaceae</taxon>
        <taxon>BOP clade</taxon>
        <taxon>Pooideae</taxon>
        <taxon>Triticodae</taxon>
        <taxon>Triticeae</taxon>
        <taxon>Triticinae</taxon>
        <taxon>Aegilops</taxon>
    </lineage>
</organism>
<keyword evidence="7" id="KW-1185">Reference proteome</keyword>
<dbReference type="Pfam" id="PF04493">
    <property type="entry name" value="Endonuclease_5"/>
    <property type="match status" value="1"/>
</dbReference>
<reference evidence="6" key="4">
    <citation type="submission" date="2019-03" db="UniProtKB">
        <authorList>
            <consortium name="EnsemblPlants"/>
        </authorList>
    </citation>
    <scope>IDENTIFICATION</scope>
</reference>
<keyword evidence="2" id="KW-0963">Cytoplasm</keyword>
<dbReference type="Gramene" id="AET7Gv21187200.21">
    <property type="protein sequence ID" value="AET7Gv21187200.21"/>
    <property type="gene ID" value="AET7Gv21187200"/>
</dbReference>
<dbReference type="GO" id="GO:0005730">
    <property type="term" value="C:nucleolus"/>
    <property type="evidence" value="ECO:0007669"/>
    <property type="project" value="TreeGrafter"/>
</dbReference>
<dbReference type="PANTHER" id="PTHR28511">
    <property type="entry name" value="ENDONUCLEASE V"/>
    <property type="match status" value="1"/>
</dbReference>
<evidence type="ECO:0008006" key="8">
    <source>
        <dbReference type="Google" id="ProtNLM"/>
    </source>
</evidence>
<evidence type="ECO:0000313" key="6">
    <source>
        <dbReference type="EnsemblPlants" id="AET7Gv21187200.21"/>
    </source>
</evidence>
<protein>
    <recommendedName>
        <fullName evidence="8">Endonuclease V</fullName>
    </recommendedName>
</protein>
<name>A0A453T0Y6_AEGTS</name>
<accession>A0A453T0Y6</accession>
<dbReference type="GO" id="GO:0003727">
    <property type="term" value="F:single-stranded RNA binding"/>
    <property type="evidence" value="ECO:0007669"/>
    <property type="project" value="TreeGrafter"/>
</dbReference>
<dbReference type="GO" id="GO:0005737">
    <property type="term" value="C:cytoplasm"/>
    <property type="evidence" value="ECO:0007669"/>
    <property type="project" value="UniProtKB-SubCell"/>
</dbReference>
<dbReference type="InterPro" id="IPR007581">
    <property type="entry name" value="Endonuclease-V"/>
</dbReference>
<dbReference type="GO" id="GO:0006281">
    <property type="term" value="P:DNA repair"/>
    <property type="evidence" value="ECO:0007669"/>
    <property type="project" value="InterPro"/>
</dbReference>
<dbReference type="AlphaFoldDB" id="A0A453T0Y6"/>
<dbReference type="CDD" id="cd06559">
    <property type="entry name" value="Endonuclease_V"/>
    <property type="match status" value="1"/>
</dbReference>